<evidence type="ECO:0000313" key="10">
    <source>
        <dbReference type="Proteomes" id="UP001058072"/>
    </source>
</evidence>
<dbReference type="InterPro" id="IPR000515">
    <property type="entry name" value="MetI-like"/>
</dbReference>
<keyword evidence="6 7" id="KW-0472">Membrane</keyword>
<dbReference type="GO" id="GO:0005886">
    <property type="term" value="C:plasma membrane"/>
    <property type="evidence" value="ECO:0007669"/>
    <property type="project" value="UniProtKB-SubCell"/>
</dbReference>
<dbReference type="AlphaFoldDB" id="A0A9Q9FFV5"/>
<evidence type="ECO:0000259" key="8">
    <source>
        <dbReference type="PROSITE" id="PS50928"/>
    </source>
</evidence>
<dbReference type="PROSITE" id="PS50928">
    <property type="entry name" value="ABC_TM1"/>
    <property type="match status" value="1"/>
</dbReference>
<dbReference type="PANTHER" id="PTHR30193">
    <property type="entry name" value="ABC TRANSPORTER PERMEASE PROTEIN"/>
    <property type="match status" value="1"/>
</dbReference>
<dbReference type="CDD" id="cd06261">
    <property type="entry name" value="TM_PBP2"/>
    <property type="match status" value="1"/>
</dbReference>
<feature type="transmembrane region" description="Helical" evidence="7">
    <location>
        <begin position="165"/>
        <end position="190"/>
    </location>
</feature>
<feature type="transmembrane region" description="Helical" evidence="7">
    <location>
        <begin position="117"/>
        <end position="137"/>
    </location>
</feature>
<feature type="domain" description="ABC transmembrane type-1" evidence="8">
    <location>
        <begin position="80"/>
        <end position="294"/>
    </location>
</feature>
<dbReference type="EMBL" id="CP071250">
    <property type="protein sequence ID" value="UUF09012.1"/>
    <property type="molecule type" value="Genomic_DNA"/>
</dbReference>
<dbReference type="RefSeq" id="WP_212724408.1">
    <property type="nucleotide sequence ID" value="NZ_CP071250.1"/>
</dbReference>
<comment type="similarity">
    <text evidence="7">Belongs to the binding-protein-dependent transport system permease family.</text>
</comment>
<evidence type="ECO:0000256" key="1">
    <source>
        <dbReference type="ARBA" id="ARBA00004651"/>
    </source>
</evidence>
<gene>
    <name evidence="9" type="ORF">J0J70_03130</name>
</gene>
<protein>
    <submittedName>
        <fullName evidence="9">Sugar ABC transporter permease</fullName>
    </submittedName>
</protein>
<comment type="subcellular location">
    <subcellularLocation>
        <location evidence="1 7">Cell membrane</location>
        <topology evidence="1 7">Multi-pass membrane protein</topology>
    </subcellularLocation>
</comment>
<evidence type="ECO:0000256" key="5">
    <source>
        <dbReference type="ARBA" id="ARBA00022989"/>
    </source>
</evidence>
<feature type="transmembrane region" description="Helical" evidence="7">
    <location>
        <begin position="276"/>
        <end position="297"/>
    </location>
</feature>
<keyword evidence="4 7" id="KW-0812">Transmembrane</keyword>
<dbReference type="InterPro" id="IPR035906">
    <property type="entry name" value="MetI-like_sf"/>
</dbReference>
<evidence type="ECO:0000256" key="3">
    <source>
        <dbReference type="ARBA" id="ARBA00022475"/>
    </source>
</evidence>
<dbReference type="Pfam" id="PF00528">
    <property type="entry name" value="BPD_transp_1"/>
    <property type="match status" value="1"/>
</dbReference>
<sequence length="305" mass="34428">MKNKTNLSNATKTTIKQNFLGYLYLLPTLVITLIFVVYPLIMSFRMGFYEKYNYYTDEGTGFGLSTFKFVLSDPNFQKALMNTFLIVGIAVPVSMVIALAIALLLNSGIKASKFFQAIYFLPYVTSVIAIGIVWSWLFHSDFGYINQFLSMFGIEPIQWLNDPNMAIWALIIFNIWSGLAFKIVIFLSGLQNIDPQYYKAAQIDGTPKWKVFTRITLPLLSPTVFFLTITSVIGSFKVYNEVFALFGGKPGPANSCMTVVYYIYDMFYGSSQVHKAAAASIILFVIILIITGIQMLVSKKLVHYK</sequence>
<evidence type="ECO:0000256" key="4">
    <source>
        <dbReference type="ARBA" id="ARBA00022692"/>
    </source>
</evidence>
<reference evidence="9" key="1">
    <citation type="submission" date="2021-03" db="EMBL/GenBank/DDBJ databases">
        <title>Comparative Genomics and Metabolomics in the genus Turicibacter.</title>
        <authorList>
            <person name="Maki J."/>
            <person name="Looft T."/>
        </authorList>
    </citation>
    <scope>NUCLEOTIDE SEQUENCE</scope>
    <source>
        <strain evidence="9">ISU324</strain>
    </source>
</reference>
<name>A0A9Q9FFV5_9FIRM</name>
<accession>A0A9Q9FFV5</accession>
<evidence type="ECO:0000256" key="7">
    <source>
        <dbReference type="RuleBase" id="RU363032"/>
    </source>
</evidence>
<feature type="transmembrane region" description="Helical" evidence="7">
    <location>
        <begin position="84"/>
        <end position="105"/>
    </location>
</feature>
<keyword evidence="3" id="KW-1003">Cell membrane</keyword>
<keyword evidence="5 7" id="KW-1133">Transmembrane helix</keyword>
<organism evidence="9 10">
    <name type="scientific">Turicibacter bilis</name>
    <dbReference type="NCBI Taxonomy" id="2735723"/>
    <lineage>
        <taxon>Bacteria</taxon>
        <taxon>Bacillati</taxon>
        <taxon>Bacillota</taxon>
        <taxon>Erysipelotrichia</taxon>
        <taxon>Erysipelotrichales</taxon>
        <taxon>Turicibacteraceae</taxon>
        <taxon>Turicibacter</taxon>
    </lineage>
</organism>
<evidence type="ECO:0000256" key="6">
    <source>
        <dbReference type="ARBA" id="ARBA00023136"/>
    </source>
</evidence>
<dbReference type="Proteomes" id="UP001058072">
    <property type="component" value="Chromosome"/>
</dbReference>
<evidence type="ECO:0000313" key="9">
    <source>
        <dbReference type="EMBL" id="UUF09012.1"/>
    </source>
</evidence>
<feature type="transmembrane region" description="Helical" evidence="7">
    <location>
        <begin position="211"/>
        <end position="236"/>
    </location>
</feature>
<dbReference type="InterPro" id="IPR051393">
    <property type="entry name" value="ABC_transporter_permease"/>
</dbReference>
<evidence type="ECO:0000256" key="2">
    <source>
        <dbReference type="ARBA" id="ARBA00022448"/>
    </source>
</evidence>
<dbReference type="SUPFAM" id="SSF161098">
    <property type="entry name" value="MetI-like"/>
    <property type="match status" value="1"/>
</dbReference>
<dbReference type="GO" id="GO:0055085">
    <property type="term" value="P:transmembrane transport"/>
    <property type="evidence" value="ECO:0007669"/>
    <property type="project" value="InterPro"/>
</dbReference>
<proteinExistence type="inferred from homology"/>
<keyword evidence="2 7" id="KW-0813">Transport</keyword>
<dbReference type="Gene3D" id="1.10.3720.10">
    <property type="entry name" value="MetI-like"/>
    <property type="match status" value="1"/>
</dbReference>
<feature type="transmembrane region" description="Helical" evidence="7">
    <location>
        <begin position="21"/>
        <end position="41"/>
    </location>
</feature>
<dbReference type="PANTHER" id="PTHR30193:SF37">
    <property type="entry name" value="INNER MEMBRANE ABC TRANSPORTER PERMEASE PROTEIN YCJO"/>
    <property type="match status" value="1"/>
</dbReference>